<dbReference type="RefSeq" id="WP_324771356.1">
    <property type="nucleotide sequence ID" value="NZ_JAOZYB010000264.1"/>
</dbReference>
<proteinExistence type="inferred from homology"/>
<evidence type="ECO:0000256" key="5">
    <source>
        <dbReference type="SAM" id="MobiDB-lite"/>
    </source>
</evidence>
<feature type="region of interest" description="Disordered" evidence="5">
    <location>
        <begin position="31"/>
        <end position="51"/>
    </location>
</feature>
<evidence type="ECO:0000256" key="2">
    <source>
        <dbReference type="ARBA" id="ARBA00023015"/>
    </source>
</evidence>
<dbReference type="InterPro" id="IPR005650">
    <property type="entry name" value="BlaI_family"/>
</dbReference>
<evidence type="ECO:0000313" key="7">
    <source>
        <dbReference type="Proteomes" id="UP001352223"/>
    </source>
</evidence>
<dbReference type="Proteomes" id="UP001352223">
    <property type="component" value="Unassembled WGS sequence"/>
</dbReference>
<comment type="similarity">
    <text evidence="1">Belongs to the BlaI transcriptional regulatory family.</text>
</comment>
<organism evidence="6 7">
    <name type="scientific">Streptomyces kunmingensis</name>
    <dbReference type="NCBI Taxonomy" id="68225"/>
    <lineage>
        <taxon>Bacteria</taxon>
        <taxon>Bacillati</taxon>
        <taxon>Actinomycetota</taxon>
        <taxon>Actinomycetes</taxon>
        <taxon>Kitasatosporales</taxon>
        <taxon>Streptomycetaceae</taxon>
        <taxon>Streptomyces</taxon>
    </lineage>
</organism>
<sequence length="88" mass="9625">TPAKAASGGESRQPLLGTLLMGLLAAHEEPRPAKELRDELLQKHADRSPTPQVVRNTLESLVAKGKIRRHKQDRSVMYTLTDSARAAS</sequence>
<keyword evidence="2" id="KW-0805">Transcription regulation</keyword>
<evidence type="ECO:0000256" key="4">
    <source>
        <dbReference type="ARBA" id="ARBA00023163"/>
    </source>
</evidence>
<dbReference type="InterPro" id="IPR036388">
    <property type="entry name" value="WH-like_DNA-bd_sf"/>
</dbReference>
<evidence type="ECO:0000256" key="1">
    <source>
        <dbReference type="ARBA" id="ARBA00011046"/>
    </source>
</evidence>
<dbReference type="Pfam" id="PF03965">
    <property type="entry name" value="Penicillinase_R"/>
    <property type="match status" value="1"/>
</dbReference>
<evidence type="ECO:0000313" key="6">
    <source>
        <dbReference type="EMBL" id="MEB3963620.1"/>
    </source>
</evidence>
<dbReference type="SUPFAM" id="SSF46785">
    <property type="entry name" value="Winged helix' DNA-binding domain"/>
    <property type="match status" value="1"/>
</dbReference>
<dbReference type="Gene3D" id="1.10.10.10">
    <property type="entry name" value="Winged helix-like DNA-binding domain superfamily/Winged helix DNA-binding domain"/>
    <property type="match status" value="1"/>
</dbReference>
<evidence type="ECO:0000256" key="3">
    <source>
        <dbReference type="ARBA" id="ARBA00023125"/>
    </source>
</evidence>
<keyword evidence="3" id="KW-0238">DNA-binding</keyword>
<feature type="non-terminal residue" evidence="6">
    <location>
        <position position="1"/>
    </location>
</feature>
<name>A0ABU6CIC0_9ACTN</name>
<dbReference type="InterPro" id="IPR036390">
    <property type="entry name" value="WH_DNA-bd_sf"/>
</dbReference>
<dbReference type="EMBL" id="JAOZYB010000264">
    <property type="protein sequence ID" value="MEB3963620.1"/>
    <property type="molecule type" value="Genomic_DNA"/>
</dbReference>
<comment type="caution">
    <text evidence="6">The sequence shown here is derived from an EMBL/GenBank/DDBJ whole genome shotgun (WGS) entry which is preliminary data.</text>
</comment>
<keyword evidence="4" id="KW-0804">Transcription</keyword>
<feature type="compositionally biased region" description="Basic and acidic residues" evidence="5">
    <location>
        <begin position="31"/>
        <end position="47"/>
    </location>
</feature>
<keyword evidence="7" id="KW-1185">Reference proteome</keyword>
<accession>A0ABU6CIC0</accession>
<reference evidence="6 7" key="1">
    <citation type="submission" date="2022-10" db="EMBL/GenBank/DDBJ databases">
        <authorList>
            <person name="Xie J."/>
            <person name="Shen N."/>
        </authorList>
    </citation>
    <scope>NUCLEOTIDE SEQUENCE [LARGE SCALE GENOMIC DNA]</scope>
    <source>
        <strain evidence="6 7">DSM 41681</strain>
    </source>
</reference>
<gene>
    <name evidence="6" type="ORF">OKJ48_25755</name>
</gene>
<protein>
    <submittedName>
        <fullName evidence="6">BlaI/MecI/CopY family transcriptional regulator</fullName>
    </submittedName>
</protein>